<name>A0ABW2ZVU7_9ACTN</name>
<feature type="domain" description="Glycosyltransferase subfamily 4-like N-terminal" evidence="3">
    <location>
        <begin position="53"/>
        <end position="193"/>
    </location>
</feature>
<accession>A0ABW2ZVU7</accession>
<keyword evidence="1 4" id="KW-0328">Glycosyltransferase</keyword>
<dbReference type="Pfam" id="PF13579">
    <property type="entry name" value="Glyco_trans_4_4"/>
    <property type="match status" value="1"/>
</dbReference>
<comment type="caution">
    <text evidence="4">The sequence shown here is derived from an EMBL/GenBank/DDBJ whole genome shotgun (WGS) entry which is preliminary data.</text>
</comment>
<gene>
    <name evidence="4" type="ORF">ACFQZ8_02380</name>
</gene>
<sequence>MKTISRGLLLCDLAPFRHSTRTRKIASTVAPGRPGEVSAITLSRVGRLGMSDHPGRSVIDGVEVEQLPVREIADRRTLTASVRNLLLGYLPALWRLRRRVLATPARTILVGHSALFWLGLAHRRRWASQVIISSRERPGGVRTKGSLATWFSRVEPWLVRRAARRHALTVVAVCESHAAGFRELGVRDVLVVRNVPMASFAPDFEPSPGGHELRVACVGSLYPGRGIEALLDAVVAARAVGAPVRLTITGPAGTEYRQSLRDRIDAAEAGTYVHLEGACAPDEVVRCYQRAHVGTALYEAVDAANDSLSNKIFECVVAGRPVIAGNLPENTALVERHQLGWTCPVEVGPLRDLLVDLAADVAAVRARAEHCHHVGRTEFIWEIETLPLQKRLIGAETFTHN</sequence>
<organism evidence="4 5">
    <name type="scientific">Micromonospora azadirachtae</name>
    <dbReference type="NCBI Taxonomy" id="1970735"/>
    <lineage>
        <taxon>Bacteria</taxon>
        <taxon>Bacillati</taxon>
        <taxon>Actinomycetota</taxon>
        <taxon>Actinomycetes</taxon>
        <taxon>Micromonosporales</taxon>
        <taxon>Micromonosporaceae</taxon>
        <taxon>Micromonospora</taxon>
    </lineage>
</organism>
<keyword evidence="2 4" id="KW-0808">Transferase</keyword>
<reference evidence="5" key="1">
    <citation type="journal article" date="2019" name="Int. J. Syst. Evol. Microbiol.">
        <title>The Global Catalogue of Microorganisms (GCM) 10K type strain sequencing project: providing services to taxonomists for standard genome sequencing and annotation.</title>
        <authorList>
            <consortium name="The Broad Institute Genomics Platform"/>
            <consortium name="The Broad Institute Genome Sequencing Center for Infectious Disease"/>
            <person name="Wu L."/>
            <person name="Ma J."/>
        </authorList>
    </citation>
    <scope>NUCLEOTIDE SEQUENCE [LARGE SCALE GENOMIC DNA]</scope>
    <source>
        <strain evidence="5">JCM 32148</strain>
    </source>
</reference>
<dbReference type="Gene3D" id="3.40.50.2000">
    <property type="entry name" value="Glycogen Phosphorylase B"/>
    <property type="match status" value="1"/>
</dbReference>
<protein>
    <submittedName>
        <fullName evidence="4">Glycosyltransferase</fullName>
        <ecNumber evidence="4">2.4.-.-</ecNumber>
    </submittedName>
</protein>
<dbReference type="GO" id="GO:0016757">
    <property type="term" value="F:glycosyltransferase activity"/>
    <property type="evidence" value="ECO:0007669"/>
    <property type="project" value="UniProtKB-KW"/>
</dbReference>
<proteinExistence type="predicted"/>
<dbReference type="EMBL" id="JBHTHM010000043">
    <property type="protein sequence ID" value="MFD0782778.1"/>
    <property type="molecule type" value="Genomic_DNA"/>
</dbReference>
<evidence type="ECO:0000256" key="1">
    <source>
        <dbReference type="ARBA" id="ARBA00022676"/>
    </source>
</evidence>
<evidence type="ECO:0000313" key="4">
    <source>
        <dbReference type="EMBL" id="MFD0782778.1"/>
    </source>
</evidence>
<keyword evidence="5" id="KW-1185">Reference proteome</keyword>
<dbReference type="Proteomes" id="UP001597053">
    <property type="component" value="Unassembled WGS sequence"/>
</dbReference>
<evidence type="ECO:0000256" key="2">
    <source>
        <dbReference type="ARBA" id="ARBA00022679"/>
    </source>
</evidence>
<evidence type="ECO:0000259" key="3">
    <source>
        <dbReference type="Pfam" id="PF13579"/>
    </source>
</evidence>
<dbReference type="EC" id="2.4.-.-" evidence="4"/>
<evidence type="ECO:0000313" key="5">
    <source>
        <dbReference type="Proteomes" id="UP001597053"/>
    </source>
</evidence>
<dbReference type="SUPFAM" id="SSF53756">
    <property type="entry name" value="UDP-Glycosyltransferase/glycogen phosphorylase"/>
    <property type="match status" value="1"/>
</dbReference>
<dbReference type="InterPro" id="IPR028098">
    <property type="entry name" value="Glyco_trans_4-like_N"/>
</dbReference>
<dbReference type="Pfam" id="PF13692">
    <property type="entry name" value="Glyco_trans_1_4"/>
    <property type="match status" value="1"/>
</dbReference>